<proteinExistence type="predicted"/>
<reference evidence="1" key="1">
    <citation type="journal article" date="2020" name="Nature">
        <title>Giant virus diversity and host interactions through global metagenomics.</title>
        <authorList>
            <person name="Schulz F."/>
            <person name="Roux S."/>
            <person name="Paez-Espino D."/>
            <person name="Jungbluth S."/>
            <person name="Walsh D.A."/>
            <person name="Denef V.J."/>
            <person name="McMahon K.D."/>
            <person name="Konstantinidis K.T."/>
            <person name="Eloe-Fadrosh E.A."/>
            <person name="Kyrpides N.C."/>
            <person name="Woyke T."/>
        </authorList>
    </citation>
    <scope>NUCLEOTIDE SEQUENCE</scope>
    <source>
        <strain evidence="1">GVMAG-M-3300009182-78</strain>
    </source>
</reference>
<protein>
    <submittedName>
        <fullName evidence="1">Uncharacterized protein</fullName>
    </submittedName>
</protein>
<organism evidence="1">
    <name type="scientific">viral metagenome</name>
    <dbReference type="NCBI Taxonomy" id="1070528"/>
    <lineage>
        <taxon>unclassified sequences</taxon>
        <taxon>metagenomes</taxon>
        <taxon>organismal metagenomes</taxon>
    </lineage>
</organism>
<dbReference type="EMBL" id="MN739042">
    <property type="protein sequence ID" value="QHS85354.1"/>
    <property type="molecule type" value="Genomic_DNA"/>
</dbReference>
<evidence type="ECO:0000313" key="1">
    <source>
        <dbReference type="EMBL" id="QHS85354.1"/>
    </source>
</evidence>
<dbReference type="AlphaFoldDB" id="A0A6C0B0N1"/>
<name>A0A6C0B0N1_9ZZZZ</name>
<accession>A0A6C0B0N1</accession>
<sequence length="128" mass="14665">MKKNISNIYIITLICIALWLLLRLCLSFTFYKRMEGFETSINPKPDYAYSFCKQYEGKSNELEQACSKLTKKNCTSSPCCVFKNNESCVAGNQSGPIYKTDSDGNNVKIQQYIFQNTCYGQDCIKNKE</sequence>